<evidence type="ECO:0000313" key="3">
    <source>
        <dbReference type="Proteomes" id="UP000606730"/>
    </source>
</evidence>
<feature type="signal peptide" evidence="1">
    <location>
        <begin position="1"/>
        <end position="29"/>
    </location>
</feature>
<feature type="chain" id="PRO_5037771595" evidence="1">
    <location>
        <begin position="30"/>
        <end position="201"/>
    </location>
</feature>
<dbReference type="Gene3D" id="3.10.450.710">
    <property type="entry name" value="Tgt2/MlaC"/>
    <property type="match status" value="1"/>
</dbReference>
<comment type="caution">
    <text evidence="2">The sequence shown here is derived from an EMBL/GenBank/DDBJ whole genome shotgun (WGS) entry which is preliminary data.</text>
</comment>
<accession>A0A917EJ76</accession>
<dbReference type="AlphaFoldDB" id="A0A917EJ76"/>
<name>A0A917EJ76_9RHOB</name>
<dbReference type="PANTHER" id="PTHR36573">
    <property type="entry name" value="INTERMEMBRANE PHOSPHOLIPID TRANSPORT SYSTEM BINDING PROTEIN MLAC"/>
    <property type="match status" value="1"/>
</dbReference>
<organism evidence="2 3">
    <name type="scientific">Actibacterium pelagium</name>
    <dbReference type="NCBI Taxonomy" id="2029103"/>
    <lineage>
        <taxon>Bacteria</taxon>
        <taxon>Pseudomonadati</taxon>
        <taxon>Pseudomonadota</taxon>
        <taxon>Alphaproteobacteria</taxon>
        <taxon>Rhodobacterales</taxon>
        <taxon>Roseobacteraceae</taxon>
        <taxon>Actibacterium</taxon>
    </lineage>
</organism>
<dbReference type="InterPro" id="IPR008869">
    <property type="entry name" value="MlaC/ttg2D"/>
</dbReference>
<proteinExistence type="predicted"/>
<dbReference type="RefSeq" id="WP_095595103.1">
    <property type="nucleotide sequence ID" value="NZ_BMKN01000002.1"/>
</dbReference>
<keyword evidence="1" id="KW-0732">Signal</keyword>
<dbReference type="PROSITE" id="PS51318">
    <property type="entry name" value="TAT"/>
    <property type="match status" value="1"/>
</dbReference>
<reference evidence="2" key="1">
    <citation type="journal article" date="2014" name="Int. J. Syst. Evol. Microbiol.">
        <title>Complete genome sequence of Corynebacterium casei LMG S-19264T (=DSM 44701T), isolated from a smear-ripened cheese.</title>
        <authorList>
            <consortium name="US DOE Joint Genome Institute (JGI-PGF)"/>
            <person name="Walter F."/>
            <person name="Albersmeier A."/>
            <person name="Kalinowski J."/>
            <person name="Ruckert C."/>
        </authorList>
    </citation>
    <scope>NUCLEOTIDE SEQUENCE</scope>
    <source>
        <strain evidence="2">CGMCC 1.16012</strain>
    </source>
</reference>
<keyword evidence="3" id="KW-1185">Reference proteome</keyword>
<reference evidence="2" key="2">
    <citation type="submission" date="2020-09" db="EMBL/GenBank/DDBJ databases">
        <authorList>
            <person name="Sun Q."/>
            <person name="Zhou Y."/>
        </authorList>
    </citation>
    <scope>NUCLEOTIDE SEQUENCE</scope>
    <source>
        <strain evidence="2">CGMCC 1.16012</strain>
    </source>
</reference>
<evidence type="ECO:0000256" key="1">
    <source>
        <dbReference type="SAM" id="SignalP"/>
    </source>
</evidence>
<dbReference type="InterPro" id="IPR042245">
    <property type="entry name" value="Tgt2/MlaC_sf"/>
</dbReference>
<dbReference type="InterPro" id="IPR006311">
    <property type="entry name" value="TAT_signal"/>
</dbReference>
<gene>
    <name evidence="2" type="ORF">GCM10011517_16960</name>
</gene>
<sequence>MASNSTRRHVLAGLTSAGALLAMGAPAQALTTQQASALIGKVVDEVNTVISSGQSQDRMIAAFEKIFARYADVPIIARSALGVAARSASSPQMNAFTEAFQGYMARKYGKRFREFQGGKIEVSSAKQVKSFFEVSTTVRVPGSAPYDVKFLVSDKSGKDLFFNLIIEGINMLASEREEIGAMLDSRKGNLDLLIRDLKTAG</sequence>
<dbReference type="OrthoDB" id="7839352at2"/>
<evidence type="ECO:0000313" key="2">
    <source>
        <dbReference type="EMBL" id="GGE49802.1"/>
    </source>
</evidence>
<dbReference type="PANTHER" id="PTHR36573:SF1">
    <property type="entry name" value="INTERMEMBRANE PHOSPHOLIPID TRANSPORT SYSTEM BINDING PROTEIN MLAC"/>
    <property type="match status" value="1"/>
</dbReference>
<dbReference type="EMBL" id="BMKN01000002">
    <property type="protein sequence ID" value="GGE49802.1"/>
    <property type="molecule type" value="Genomic_DNA"/>
</dbReference>
<protein>
    <submittedName>
        <fullName evidence="2">ABC transporter</fullName>
    </submittedName>
</protein>
<dbReference type="Proteomes" id="UP000606730">
    <property type="component" value="Unassembled WGS sequence"/>
</dbReference>
<dbReference type="Pfam" id="PF05494">
    <property type="entry name" value="MlaC"/>
    <property type="match status" value="1"/>
</dbReference>